<reference evidence="1" key="1">
    <citation type="submission" date="2018-05" db="EMBL/GenBank/DDBJ databases">
        <authorList>
            <person name="Lanie J.A."/>
            <person name="Ng W.-L."/>
            <person name="Kazmierczak K.M."/>
            <person name="Andrzejewski T.M."/>
            <person name="Davidsen T.M."/>
            <person name="Wayne K.J."/>
            <person name="Tettelin H."/>
            <person name="Glass J.I."/>
            <person name="Rusch D."/>
            <person name="Podicherti R."/>
            <person name="Tsui H.-C.T."/>
            <person name="Winkler M.E."/>
        </authorList>
    </citation>
    <scope>NUCLEOTIDE SEQUENCE</scope>
</reference>
<organism evidence="1">
    <name type="scientific">marine metagenome</name>
    <dbReference type="NCBI Taxonomy" id="408172"/>
    <lineage>
        <taxon>unclassified sequences</taxon>
        <taxon>metagenomes</taxon>
        <taxon>ecological metagenomes</taxon>
    </lineage>
</organism>
<evidence type="ECO:0000313" key="1">
    <source>
        <dbReference type="EMBL" id="SVC20254.1"/>
    </source>
</evidence>
<name>A0A382K5S8_9ZZZZ</name>
<gene>
    <name evidence="1" type="ORF">METZ01_LOCUS273108</name>
</gene>
<accession>A0A382K5S8</accession>
<proteinExistence type="predicted"/>
<dbReference type="AlphaFoldDB" id="A0A382K5S8"/>
<sequence>MVVTKYQTHAVDTMEDLNKVSELMKESGTERF</sequence>
<protein>
    <submittedName>
        <fullName evidence="1">Uncharacterized protein</fullName>
    </submittedName>
</protein>
<dbReference type="EMBL" id="UINC01078818">
    <property type="protein sequence ID" value="SVC20254.1"/>
    <property type="molecule type" value="Genomic_DNA"/>
</dbReference>